<dbReference type="AlphaFoldDB" id="A0AAE2VE07"/>
<dbReference type="RefSeq" id="WP_309489852.1">
    <property type="nucleotide sequence ID" value="NZ_JAENIG010000005.1"/>
</dbReference>
<keyword evidence="3" id="KW-1185">Reference proteome</keyword>
<dbReference type="SMART" id="SM01321">
    <property type="entry name" value="Y1_Tnp"/>
    <property type="match status" value="1"/>
</dbReference>
<dbReference type="Pfam" id="PF01797">
    <property type="entry name" value="Y1_Tnp"/>
    <property type="match status" value="1"/>
</dbReference>
<dbReference type="Gene3D" id="3.30.70.1290">
    <property type="entry name" value="Transposase IS200-like"/>
    <property type="match status" value="1"/>
</dbReference>
<dbReference type="PANTHER" id="PTHR34322">
    <property type="entry name" value="TRANSPOSASE, Y1_TNP DOMAIN-CONTAINING"/>
    <property type="match status" value="1"/>
</dbReference>
<dbReference type="Proteomes" id="UP000634206">
    <property type="component" value="Unassembled WGS sequence"/>
</dbReference>
<dbReference type="GO" id="GO:0003677">
    <property type="term" value="F:DNA binding"/>
    <property type="evidence" value="ECO:0007669"/>
    <property type="project" value="InterPro"/>
</dbReference>
<dbReference type="GO" id="GO:0006313">
    <property type="term" value="P:DNA transposition"/>
    <property type="evidence" value="ECO:0007669"/>
    <property type="project" value="InterPro"/>
</dbReference>
<organism evidence="2 3">
    <name type="scientific">Oceaniferula flava</name>
    <dbReference type="NCBI Taxonomy" id="2800421"/>
    <lineage>
        <taxon>Bacteria</taxon>
        <taxon>Pseudomonadati</taxon>
        <taxon>Verrucomicrobiota</taxon>
        <taxon>Verrucomicrobiia</taxon>
        <taxon>Verrucomicrobiales</taxon>
        <taxon>Verrucomicrobiaceae</taxon>
        <taxon>Oceaniferula</taxon>
    </lineage>
</organism>
<name>A0AAE2VE07_9BACT</name>
<dbReference type="PANTHER" id="PTHR34322:SF2">
    <property type="entry name" value="TRANSPOSASE IS200-LIKE DOMAIN-CONTAINING PROTEIN"/>
    <property type="match status" value="1"/>
</dbReference>
<protein>
    <submittedName>
        <fullName evidence="2">Transposase</fullName>
    </submittedName>
</protein>
<gene>
    <name evidence="2" type="ORF">JIN83_09740</name>
</gene>
<feature type="domain" description="Transposase IS200-like" evidence="1">
    <location>
        <begin position="9"/>
        <end position="123"/>
    </location>
</feature>
<comment type="caution">
    <text evidence="2">The sequence shown here is derived from an EMBL/GenBank/DDBJ whole genome shotgun (WGS) entry which is preliminary data.</text>
</comment>
<accession>A0AAE2VE07</accession>
<dbReference type="GO" id="GO:0004803">
    <property type="term" value="F:transposase activity"/>
    <property type="evidence" value="ECO:0007669"/>
    <property type="project" value="InterPro"/>
</dbReference>
<sequence>MPRQVRVQYEDAIYHVMARGNRLDKIVRSDADREVFEATLEEVVGRTGWRVYAYALIDNHYHLVFKTLKANLVEGMTWFQNTVTKRHNARNKLRGHLFSGRYKAVLVEENDYLSTLIHYVHLNPVRAKLVAVKDGIENYPWCSLADYIKPASKRRSWIAVGAGLEHLGYADTAAGRRKFLADTEGLVDKSRLTRAGIDPPEGASLQVTVERGWCFGSEEFREKMSLLVGAAKGDTGTAGSKANGYSGSQTNDHAEATARLWIERGLEVVGLSREELATANKTDWRKAMIVRSIRKHSSVKLDWIAKELHMGVRSGVTRAEQMLKVKLANKKQVQRMWRKIEEMHHFYA</sequence>
<evidence type="ECO:0000313" key="2">
    <source>
        <dbReference type="EMBL" id="MBK1855239.1"/>
    </source>
</evidence>
<dbReference type="EMBL" id="JAENIG010000005">
    <property type="protein sequence ID" value="MBK1855239.1"/>
    <property type="molecule type" value="Genomic_DNA"/>
</dbReference>
<dbReference type="InterPro" id="IPR002686">
    <property type="entry name" value="Transposase_17"/>
</dbReference>
<dbReference type="InterPro" id="IPR036515">
    <property type="entry name" value="Transposase_17_sf"/>
</dbReference>
<evidence type="ECO:0000313" key="3">
    <source>
        <dbReference type="Proteomes" id="UP000634206"/>
    </source>
</evidence>
<evidence type="ECO:0000259" key="1">
    <source>
        <dbReference type="SMART" id="SM01321"/>
    </source>
</evidence>
<proteinExistence type="predicted"/>
<dbReference type="SUPFAM" id="SSF143422">
    <property type="entry name" value="Transposase IS200-like"/>
    <property type="match status" value="1"/>
</dbReference>
<reference evidence="2" key="1">
    <citation type="submission" date="2021-01" db="EMBL/GenBank/DDBJ databases">
        <title>Modified the classification status of verrucomicrobia.</title>
        <authorList>
            <person name="Feng X."/>
        </authorList>
    </citation>
    <scope>NUCLEOTIDE SEQUENCE</scope>
    <source>
        <strain evidence="2">5K15</strain>
    </source>
</reference>